<name>A0A565BXW1_9BRAS</name>
<reference evidence="1" key="1">
    <citation type="submission" date="2019-07" db="EMBL/GenBank/DDBJ databases">
        <authorList>
            <person name="Dittberner H."/>
        </authorList>
    </citation>
    <scope>NUCLEOTIDE SEQUENCE [LARGE SCALE GENOMIC DNA]</scope>
</reference>
<comment type="caution">
    <text evidence="1">The sequence shown here is derived from an EMBL/GenBank/DDBJ whole genome shotgun (WGS) entry which is preliminary data.</text>
</comment>
<accession>A0A565BXW1</accession>
<keyword evidence="2" id="KW-1185">Reference proteome</keyword>
<protein>
    <submittedName>
        <fullName evidence="1">Uncharacterized protein</fullName>
    </submittedName>
</protein>
<sequence length="54" mass="6086">MVGNATDLIMGIRNVKTLYLSDNTLEVLAFCCEPMPVFDNLIQLTVKNDRTLQI</sequence>
<dbReference type="AlphaFoldDB" id="A0A565BXW1"/>
<dbReference type="EMBL" id="CABITT030000005">
    <property type="protein sequence ID" value="VVB06235.1"/>
    <property type="molecule type" value="Genomic_DNA"/>
</dbReference>
<dbReference type="PANTHER" id="PTHR31293:SF12">
    <property type="entry name" value="RNI-LIKE SUPERFAMILY PROTEIN"/>
    <property type="match status" value="1"/>
</dbReference>
<gene>
    <name evidence="1" type="ORF">ANE_LOCUS16679</name>
</gene>
<dbReference type="InterPro" id="IPR055294">
    <property type="entry name" value="FBL60-like"/>
</dbReference>
<dbReference type="OrthoDB" id="1024236at2759"/>
<dbReference type="Proteomes" id="UP000489600">
    <property type="component" value="Unassembled WGS sequence"/>
</dbReference>
<evidence type="ECO:0000313" key="1">
    <source>
        <dbReference type="EMBL" id="VVB06235.1"/>
    </source>
</evidence>
<dbReference type="PANTHER" id="PTHR31293">
    <property type="entry name" value="RNI-LIKE SUPERFAMILY PROTEIN"/>
    <property type="match status" value="1"/>
</dbReference>
<proteinExistence type="predicted"/>
<evidence type="ECO:0000313" key="2">
    <source>
        <dbReference type="Proteomes" id="UP000489600"/>
    </source>
</evidence>
<organism evidence="1 2">
    <name type="scientific">Arabis nemorensis</name>
    <dbReference type="NCBI Taxonomy" id="586526"/>
    <lineage>
        <taxon>Eukaryota</taxon>
        <taxon>Viridiplantae</taxon>
        <taxon>Streptophyta</taxon>
        <taxon>Embryophyta</taxon>
        <taxon>Tracheophyta</taxon>
        <taxon>Spermatophyta</taxon>
        <taxon>Magnoliopsida</taxon>
        <taxon>eudicotyledons</taxon>
        <taxon>Gunneridae</taxon>
        <taxon>Pentapetalae</taxon>
        <taxon>rosids</taxon>
        <taxon>malvids</taxon>
        <taxon>Brassicales</taxon>
        <taxon>Brassicaceae</taxon>
        <taxon>Arabideae</taxon>
        <taxon>Arabis</taxon>
    </lineage>
</organism>